<dbReference type="STRING" id="1302690.BUE76_04875"/>
<accession>A0A1M5EUN9</accession>
<organism evidence="1 2">
    <name type="scientific">Cnuella takakiae</name>
    <dbReference type="NCBI Taxonomy" id="1302690"/>
    <lineage>
        <taxon>Bacteria</taxon>
        <taxon>Pseudomonadati</taxon>
        <taxon>Bacteroidota</taxon>
        <taxon>Chitinophagia</taxon>
        <taxon>Chitinophagales</taxon>
        <taxon>Chitinophagaceae</taxon>
        <taxon>Cnuella</taxon>
    </lineage>
</organism>
<keyword evidence="2" id="KW-1185">Reference proteome</keyword>
<dbReference type="EMBL" id="FQUO01000012">
    <property type="protein sequence ID" value="SHF82889.1"/>
    <property type="molecule type" value="Genomic_DNA"/>
</dbReference>
<protein>
    <submittedName>
        <fullName evidence="1">Uncharacterized protein</fullName>
    </submittedName>
</protein>
<reference evidence="1 2" key="1">
    <citation type="submission" date="2016-11" db="EMBL/GenBank/DDBJ databases">
        <authorList>
            <person name="Jaros S."/>
            <person name="Januszkiewicz K."/>
            <person name="Wedrychowicz H."/>
        </authorList>
    </citation>
    <scope>NUCLEOTIDE SEQUENCE [LARGE SCALE GENOMIC DNA]</scope>
    <source>
        <strain evidence="1 2">DSM 26897</strain>
    </source>
</reference>
<dbReference type="AlphaFoldDB" id="A0A1M5EUN9"/>
<dbReference type="SUPFAM" id="SSF101898">
    <property type="entry name" value="NHL repeat"/>
    <property type="match status" value="1"/>
</dbReference>
<proteinExistence type="predicted"/>
<evidence type="ECO:0000313" key="1">
    <source>
        <dbReference type="EMBL" id="SHF82889.1"/>
    </source>
</evidence>
<gene>
    <name evidence="1" type="ORF">SAMN05444008_112198</name>
</gene>
<dbReference type="Proteomes" id="UP000184368">
    <property type="component" value="Unassembled WGS sequence"/>
</dbReference>
<name>A0A1M5EUN9_9BACT</name>
<sequence length="262" mass="29163">MLCCLLMCVRAQPTVSLQVLQQVPIGTATDVQVDMLGNLYLLGSAGQVKKLGPSGDSLAVFGQAARSGALFSMDLSNPLRPLLFYKNYAQVLVLDRNLAPQFTLDLRRVGMQQPLAAAISFDNKVWVFDGLTGSIKKLDEKGSALLETPDLRLALNAALKPIRIFDQDKWLYLYDPELGLYQFDYFGNFKRKIPVQEWTDVLVAGNHVYGIKNGLLQRYSFATLLQEQPILPDVLKGCKVKLVPGKLLAFKDGMLSVYRAEY</sequence>
<evidence type="ECO:0000313" key="2">
    <source>
        <dbReference type="Proteomes" id="UP000184368"/>
    </source>
</evidence>